<evidence type="ECO:0000256" key="1">
    <source>
        <dbReference type="SAM" id="MobiDB-lite"/>
    </source>
</evidence>
<feature type="region of interest" description="Disordered" evidence="1">
    <location>
        <begin position="136"/>
        <end position="206"/>
    </location>
</feature>
<feature type="compositionally biased region" description="Low complexity" evidence="1">
    <location>
        <begin position="379"/>
        <end position="388"/>
    </location>
</feature>
<comment type="caution">
    <text evidence="2">The sequence shown here is derived from an EMBL/GenBank/DDBJ whole genome shotgun (WGS) entry which is preliminary data.</text>
</comment>
<dbReference type="OrthoDB" id="5330253at2759"/>
<feature type="compositionally biased region" description="Polar residues" evidence="1">
    <location>
        <begin position="323"/>
        <end position="332"/>
    </location>
</feature>
<dbReference type="InterPro" id="IPR018809">
    <property type="entry name" value="DUF2406"/>
</dbReference>
<dbReference type="EMBL" id="NPHW01002567">
    <property type="protein sequence ID" value="OXV11199.1"/>
    <property type="molecule type" value="Genomic_DNA"/>
</dbReference>
<accession>A0A232M488</accession>
<reference evidence="2 3" key="1">
    <citation type="journal article" date="2015" name="Environ. Microbiol.">
        <title>Metagenome sequence of Elaphomyces granulatus from sporocarp tissue reveals Ascomycota ectomycorrhizal fingerprints of genome expansion and a Proteobacteria-rich microbiome.</title>
        <authorList>
            <person name="Quandt C.A."/>
            <person name="Kohler A."/>
            <person name="Hesse C.N."/>
            <person name="Sharpton T.J."/>
            <person name="Martin F."/>
            <person name="Spatafora J.W."/>
        </authorList>
    </citation>
    <scope>NUCLEOTIDE SEQUENCE [LARGE SCALE GENOMIC DNA]</scope>
    <source>
        <strain evidence="2 3">OSC145934</strain>
    </source>
</reference>
<gene>
    <name evidence="2" type="ORF">Egran_01041</name>
</gene>
<dbReference type="PANTHER" id="PTHR28186">
    <property type="entry name" value="MEIOTICALLY UP-REGULATED GENE 9 PROTEIN"/>
    <property type="match status" value="1"/>
</dbReference>
<dbReference type="Proteomes" id="UP000243515">
    <property type="component" value="Unassembled WGS sequence"/>
</dbReference>
<evidence type="ECO:0000313" key="3">
    <source>
        <dbReference type="Proteomes" id="UP000243515"/>
    </source>
</evidence>
<evidence type="ECO:0000313" key="2">
    <source>
        <dbReference type="EMBL" id="OXV11199.1"/>
    </source>
</evidence>
<feature type="compositionally biased region" description="Basic residues" evidence="1">
    <location>
        <begin position="407"/>
        <end position="416"/>
    </location>
</feature>
<keyword evidence="3" id="KW-1185">Reference proteome</keyword>
<sequence>MAGSQDLLPSPKRGRVFSFSSKSSKSDKSHKSAGSVHRITLIETHDEKVARVLHTKADPTLAMNEAQPATVALEKSNLGSLRAMQHKDQYGNIITVPDLSNPTRYRFERPLETIRSFEAAIDGSYNRQISYAPTESRRTSYFGGPGGYSNRDQGHGYYNGRGNSSRPDSLVDNHGGGGSNPPTYNPHPTSNSHGGRPRQRYNDRMHPDSMIHTQNFYPQQSYQRSNDNITAASGSGSNGTDQWANHTDPSSVNSSLDRLQQQQQQQQHHQPPHQQQQQQQQQQHPHPHPHLQQQQHPHQHQQKPERNLAEAYGFNGFGPDPQLDSTFATNGQEDGVPPIPPPHGKEAGVYDPNGYDTYEQMAPTLPPKDSREASRAVRTTPAPTATAANGRKSIVRKTPSISEKRTSWFKRRFSKG</sequence>
<feature type="region of interest" description="Disordered" evidence="1">
    <location>
        <begin position="226"/>
        <end position="416"/>
    </location>
</feature>
<organism evidence="2 3">
    <name type="scientific">Elaphomyces granulatus</name>
    <dbReference type="NCBI Taxonomy" id="519963"/>
    <lineage>
        <taxon>Eukaryota</taxon>
        <taxon>Fungi</taxon>
        <taxon>Dikarya</taxon>
        <taxon>Ascomycota</taxon>
        <taxon>Pezizomycotina</taxon>
        <taxon>Eurotiomycetes</taxon>
        <taxon>Eurotiomycetidae</taxon>
        <taxon>Eurotiales</taxon>
        <taxon>Elaphomycetaceae</taxon>
        <taxon>Elaphomyces</taxon>
    </lineage>
</organism>
<name>A0A232M488_9EURO</name>
<proteinExistence type="predicted"/>
<feature type="compositionally biased region" description="Polar residues" evidence="1">
    <location>
        <begin position="180"/>
        <end position="193"/>
    </location>
</feature>
<feature type="compositionally biased region" description="Low complexity" evidence="1">
    <location>
        <begin position="260"/>
        <end position="296"/>
    </location>
</feature>
<protein>
    <submittedName>
        <fullName evidence="2">Uncharacterized protein</fullName>
    </submittedName>
</protein>
<dbReference type="PANTHER" id="PTHR28186:SF1">
    <property type="entry name" value="MEIOTICALLY UP-REGULATED GENE 9 PROTEIN"/>
    <property type="match status" value="1"/>
</dbReference>
<feature type="compositionally biased region" description="Polar residues" evidence="1">
    <location>
        <begin position="226"/>
        <end position="259"/>
    </location>
</feature>
<dbReference type="AlphaFoldDB" id="A0A232M488"/>
<dbReference type="Pfam" id="PF10295">
    <property type="entry name" value="DUF2406"/>
    <property type="match status" value="1"/>
</dbReference>
<feature type="region of interest" description="Disordered" evidence="1">
    <location>
        <begin position="1"/>
        <end position="37"/>
    </location>
</feature>